<organism evidence="1 2">
    <name type="scientific">Methanosarcina barkeri MS</name>
    <dbReference type="NCBI Taxonomy" id="1434108"/>
    <lineage>
        <taxon>Archaea</taxon>
        <taxon>Methanobacteriati</taxon>
        <taxon>Methanobacteriota</taxon>
        <taxon>Stenosarchaea group</taxon>
        <taxon>Methanomicrobia</taxon>
        <taxon>Methanosarcinales</taxon>
        <taxon>Methanosarcinaceae</taxon>
        <taxon>Methanosarcina</taxon>
    </lineage>
</organism>
<dbReference type="PATRIC" id="fig|1434108.4.peg.3825"/>
<name>A0A0E3QYQ0_METBA</name>
<dbReference type="KEGG" id="mby:MSBRM_3006"/>
<sequence length="71" mass="8269">MNQFATLKLQIIVAFKPWEGEEIKLVKKQAKQVKVVPEEKKRIQRVYRDASVVRSQGNEDGYYACQPGDWT</sequence>
<dbReference type="Proteomes" id="UP000033033">
    <property type="component" value="Chromosome"/>
</dbReference>
<proteinExistence type="predicted"/>
<keyword evidence="2" id="KW-1185">Reference proteome</keyword>
<dbReference type="EMBL" id="CP009528">
    <property type="protein sequence ID" value="AKB56004.1"/>
    <property type="molecule type" value="Genomic_DNA"/>
</dbReference>
<dbReference type="AlphaFoldDB" id="A0A0E3QYQ0"/>
<reference evidence="1 2" key="1">
    <citation type="submission" date="2014-07" db="EMBL/GenBank/DDBJ databases">
        <title>Methanogenic archaea and the global carbon cycle.</title>
        <authorList>
            <person name="Henriksen J.R."/>
            <person name="Luke J."/>
            <person name="Reinhart S."/>
            <person name="Benedict M.N."/>
            <person name="Youngblut N.D."/>
            <person name="Metcalf M.E."/>
            <person name="Whitaker R.J."/>
            <person name="Metcalf W.W."/>
        </authorList>
    </citation>
    <scope>NUCLEOTIDE SEQUENCE [LARGE SCALE GENOMIC DNA]</scope>
    <source>
        <strain evidence="1 2">MS</strain>
    </source>
</reference>
<evidence type="ECO:0000313" key="1">
    <source>
        <dbReference type="EMBL" id="AKB56004.1"/>
    </source>
</evidence>
<dbReference type="STRING" id="1434108.MSBRM_3006"/>
<gene>
    <name evidence="1" type="ORF">MSBRM_3006</name>
</gene>
<protein>
    <submittedName>
        <fullName evidence="1">Uncharacterized protein</fullName>
    </submittedName>
</protein>
<accession>A0A0E3QYQ0</accession>
<evidence type="ECO:0000313" key="2">
    <source>
        <dbReference type="Proteomes" id="UP000033033"/>
    </source>
</evidence>
<dbReference type="HOGENOM" id="CLU_2730334_0_0_2"/>